<proteinExistence type="predicted"/>
<dbReference type="Proteomes" id="UP001379533">
    <property type="component" value="Chromosome"/>
</dbReference>
<gene>
    <name evidence="1" type="ORF">LZC95_34740</name>
</gene>
<accession>A0ABZ2JYN6</accession>
<dbReference type="EMBL" id="CP089982">
    <property type="protein sequence ID" value="WXA91605.1"/>
    <property type="molecule type" value="Genomic_DNA"/>
</dbReference>
<organism evidence="1 2">
    <name type="scientific">Pendulispora brunnea</name>
    <dbReference type="NCBI Taxonomy" id="2905690"/>
    <lineage>
        <taxon>Bacteria</taxon>
        <taxon>Pseudomonadati</taxon>
        <taxon>Myxococcota</taxon>
        <taxon>Myxococcia</taxon>
        <taxon>Myxococcales</taxon>
        <taxon>Sorangiineae</taxon>
        <taxon>Pendulisporaceae</taxon>
        <taxon>Pendulispora</taxon>
    </lineage>
</organism>
<dbReference type="NCBIfam" id="TIGR02913">
    <property type="entry name" value="HAF_rpt"/>
    <property type="match status" value="1"/>
</dbReference>
<evidence type="ECO:0000313" key="1">
    <source>
        <dbReference type="EMBL" id="WXA91605.1"/>
    </source>
</evidence>
<protein>
    <submittedName>
        <fullName evidence="1">Uncharacterized protein</fullName>
    </submittedName>
</protein>
<evidence type="ECO:0000313" key="2">
    <source>
        <dbReference type="Proteomes" id="UP001379533"/>
    </source>
</evidence>
<dbReference type="RefSeq" id="WP_394842225.1">
    <property type="nucleotide sequence ID" value="NZ_CP089982.1"/>
</dbReference>
<dbReference type="InterPro" id="IPR014262">
    <property type="entry name" value="HAF_rpt"/>
</dbReference>
<reference evidence="1 2" key="1">
    <citation type="submission" date="2021-12" db="EMBL/GenBank/DDBJ databases">
        <title>Discovery of the Pendulisporaceae a myxobacterial family with distinct sporulation behavior and unique specialized metabolism.</title>
        <authorList>
            <person name="Garcia R."/>
            <person name="Popoff A."/>
            <person name="Bader C.D."/>
            <person name="Loehr J."/>
            <person name="Walesch S."/>
            <person name="Walt C."/>
            <person name="Boldt J."/>
            <person name="Bunk B."/>
            <person name="Haeckl F.J.F.P.J."/>
            <person name="Gunesch A.P."/>
            <person name="Birkelbach J."/>
            <person name="Nuebel U."/>
            <person name="Pietschmann T."/>
            <person name="Bach T."/>
            <person name="Mueller R."/>
        </authorList>
    </citation>
    <scope>NUCLEOTIDE SEQUENCE [LARGE SCALE GENOMIC DNA]</scope>
    <source>
        <strain evidence="1 2">MSr12523</strain>
    </source>
</reference>
<keyword evidence="2" id="KW-1185">Reference proteome</keyword>
<name>A0ABZ2JYN6_9BACT</name>
<sequence>MLIRNPYLAALTLAGVSAGSASTEITDIGTLDGNVCFARAINDAGSVVGQCRAASGHFEPTYWASDGTPEVIAPLDEGRSCDVVGIGDSDVAIGNCEFGDEAAVAAVRWTAPPHRPPQRLNPLEGHMYARATQINHAGTIAGASVADDDATHAVIWTTGAVTPTPLSEQVPSATSCTVTDMSDEEEPTVVGFCGLRRGGRIAVQWTKGENGYVVATLSSPADVPACEAVAINAKLQVAGTCETVHGDRLAVRWAPDGSLTVLHHVEGAENQQELWAEGMNEAGDIVGNYVTDDGLHHSFIWSPTGDPANERATDLGSLGGFWTTATGIANDGSIAGTAQNGQGVNEAFIWTPTMSMAGLGNLGGFTSTVTSISDSGAVAGTSQSITGQFHAFRVADGAPSGCLFKGHDAATTGPTRTDAKGANAHVAEHPQRSRPFPFGRGPFSFSTGNPPAGSDFCMRSKRRF</sequence>